<evidence type="ECO:0000313" key="1">
    <source>
        <dbReference type="EMBL" id="CAF4396146.1"/>
    </source>
</evidence>
<gene>
    <name evidence="1" type="ORF">JBS370_LOCUS43308</name>
</gene>
<organism evidence="1 2">
    <name type="scientific">Rotaria sordida</name>
    <dbReference type="NCBI Taxonomy" id="392033"/>
    <lineage>
        <taxon>Eukaryota</taxon>
        <taxon>Metazoa</taxon>
        <taxon>Spiralia</taxon>
        <taxon>Gnathifera</taxon>
        <taxon>Rotifera</taxon>
        <taxon>Eurotatoria</taxon>
        <taxon>Bdelloidea</taxon>
        <taxon>Philodinida</taxon>
        <taxon>Philodinidae</taxon>
        <taxon>Rotaria</taxon>
    </lineage>
</organism>
<dbReference type="AlphaFoldDB" id="A0A820NYV5"/>
<feature type="non-terminal residue" evidence="1">
    <location>
        <position position="1"/>
    </location>
</feature>
<proteinExistence type="predicted"/>
<sequence>SPPGTTVPPCPSKLIIEAQTPRGINENIYFE</sequence>
<protein>
    <submittedName>
        <fullName evidence="1">Uncharacterized protein</fullName>
    </submittedName>
</protein>
<dbReference type="Proteomes" id="UP000663836">
    <property type="component" value="Unassembled WGS sequence"/>
</dbReference>
<dbReference type="EMBL" id="CAJOBD010065389">
    <property type="protein sequence ID" value="CAF4396146.1"/>
    <property type="molecule type" value="Genomic_DNA"/>
</dbReference>
<comment type="caution">
    <text evidence="1">The sequence shown here is derived from an EMBL/GenBank/DDBJ whole genome shotgun (WGS) entry which is preliminary data.</text>
</comment>
<name>A0A820NYV5_9BILA</name>
<evidence type="ECO:0000313" key="2">
    <source>
        <dbReference type="Proteomes" id="UP000663836"/>
    </source>
</evidence>
<accession>A0A820NYV5</accession>
<reference evidence="1" key="1">
    <citation type="submission" date="2021-02" db="EMBL/GenBank/DDBJ databases">
        <authorList>
            <person name="Nowell W R."/>
        </authorList>
    </citation>
    <scope>NUCLEOTIDE SEQUENCE</scope>
</reference>